<dbReference type="GO" id="GO:0009307">
    <property type="term" value="P:DNA restriction-modification system"/>
    <property type="evidence" value="ECO:0007669"/>
    <property type="project" value="UniProtKB-KW"/>
</dbReference>
<dbReference type="InterPro" id="IPR055180">
    <property type="entry name" value="HsdR_RecA-like_helicase_dom_2"/>
</dbReference>
<comment type="caution">
    <text evidence="3">The sequence shown here is derived from an EMBL/GenBank/DDBJ whole genome shotgun (WGS) entry which is preliminary data.</text>
</comment>
<dbReference type="Proteomes" id="UP000245938">
    <property type="component" value="Unassembled WGS sequence"/>
</dbReference>
<evidence type="ECO:0000313" key="4">
    <source>
        <dbReference type="Proteomes" id="UP000245938"/>
    </source>
</evidence>
<gene>
    <name evidence="3" type="ORF">DEX24_11990</name>
</gene>
<protein>
    <recommendedName>
        <fullName evidence="2">Restriction endonuclease type I HsdR second RecA-like helicase domain-containing protein</fullName>
    </recommendedName>
</protein>
<name>A0A2U3AJJ2_9BACL</name>
<organism evidence="3 4">
    <name type="scientific">Kurthia sibirica</name>
    <dbReference type="NCBI Taxonomy" id="202750"/>
    <lineage>
        <taxon>Bacteria</taxon>
        <taxon>Bacillati</taxon>
        <taxon>Bacillota</taxon>
        <taxon>Bacilli</taxon>
        <taxon>Bacillales</taxon>
        <taxon>Caryophanaceae</taxon>
        <taxon>Kurthia</taxon>
    </lineage>
</organism>
<accession>A0A2U3AJJ2</accession>
<dbReference type="PANTHER" id="PTHR30195">
    <property type="entry name" value="TYPE I SITE-SPECIFIC DEOXYRIBONUCLEASE PROTEIN SUBUNIT M AND R"/>
    <property type="match status" value="1"/>
</dbReference>
<keyword evidence="4" id="KW-1185">Reference proteome</keyword>
<dbReference type="EMBL" id="QFVR01000017">
    <property type="protein sequence ID" value="PWI24682.1"/>
    <property type="molecule type" value="Genomic_DNA"/>
</dbReference>
<dbReference type="AlphaFoldDB" id="A0A2U3AJJ2"/>
<dbReference type="PANTHER" id="PTHR30195:SF16">
    <property type="entry name" value="TYPE I RESTRICTION ENZYME ENDONUCLEASE SUBUNIT"/>
    <property type="match status" value="1"/>
</dbReference>
<feature type="domain" description="Restriction endonuclease type I HsdR second RecA-like helicase" evidence="2">
    <location>
        <begin position="8"/>
        <end position="55"/>
    </location>
</feature>
<sequence length="71" mass="8000">MGSGNVHILTGFDAPTIQTLFVDRNLSYTNLIQAFSRTNRTCPGKTKGLIVTFRKPFTTFEIFKAQLQSFL</sequence>
<evidence type="ECO:0000259" key="2">
    <source>
        <dbReference type="Pfam" id="PF22679"/>
    </source>
</evidence>
<proteinExistence type="predicted"/>
<dbReference type="Pfam" id="PF22679">
    <property type="entry name" value="T1R_D3-like"/>
    <property type="match status" value="1"/>
</dbReference>
<evidence type="ECO:0000256" key="1">
    <source>
        <dbReference type="ARBA" id="ARBA00022747"/>
    </source>
</evidence>
<evidence type="ECO:0000313" key="3">
    <source>
        <dbReference type="EMBL" id="PWI24682.1"/>
    </source>
</evidence>
<dbReference type="Gene3D" id="3.40.50.300">
    <property type="entry name" value="P-loop containing nucleotide triphosphate hydrolases"/>
    <property type="match status" value="1"/>
</dbReference>
<dbReference type="InterPro" id="IPR027417">
    <property type="entry name" value="P-loop_NTPase"/>
</dbReference>
<dbReference type="OrthoDB" id="9758243at2"/>
<dbReference type="InterPro" id="IPR051268">
    <property type="entry name" value="Type-I_R_enzyme_R_subunit"/>
</dbReference>
<reference evidence="3 4" key="1">
    <citation type="submission" date="2018-05" db="EMBL/GenBank/DDBJ databases">
        <title>Kurthia sibirica genome sequence.</title>
        <authorList>
            <person name="Maclea K.S."/>
            <person name="Goen A.E."/>
        </authorList>
    </citation>
    <scope>NUCLEOTIDE SEQUENCE [LARGE SCALE GENOMIC DNA]</scope>
    <source>
        <strain evidence="3 4">ATCC 49154</strain>
    </source>
</reference>
<keyword evidence="1" id="KW-0680">Restriction system</keyword>